<evidence type="ECO:0000313" key="2">
    <source>
        <dbReference type="EMBL" id="MBC8581338.1"/>
    </source>
</evidence>
<dbReference type="EMBL" id="JACRSY010000046">
    <property type="protein sequence ID" value="MBC8581338.1"/>
    <property type="molecule type" value="Genomic_DNA"/>
</dbReference>
<sequence length="249" mass="29726">MKNYLYDGSFEGFLTAIFYAYQDKESPLITRELNYIPNLLYEPIKVNVEQDKFKRVYTSIQTKLSTSILSTVYYLYLSELKGFENLCLDYLKLCYRYGESINLAKNNDTIIQVDSFRRKVTLEVHRFNGFVRFKEIGPKYFYAQIEPDHNILPLLSEHFTKRFSDQRFIIHDLKRKTALVYNQEEVYLQQLTLEESHALASTNIIDPFQDLFKSYYDGTTIKERKNPKLQRSFVPKRYWKHLAEMCTLD</sequence>
<accession>A0A926EJD4</accession>
<dbReference type="NCBIfam" id="TIGR03915">
    <property type="entry name" value="SAM_7_link_chp"/>
    <property type="match status" value="1"/>
</dbReference>
<reference evidence="2" key="1">
    <citation type="submission" date="2020-08" db="EMBL/GenBank/DDBJ databases">
        <title>Genome public.</title>
        <authorList>
            <person name="Liu C."/>
            <person name="Sun Q."/>
        </authorList>
    </citation>
    <scope>NUCLEOTIDE SEQUENCE</scope>
    <source>
        <strain evidence="2">NSJ-12</strain>
    </source>
</reference>
<name>A0A926EJD4_9FIRM</name>
<evidence type="ECO:0000313" key="3">
    <source>
        <dbReference type="Proteomes" id="UP000655830"/>
    </source>
</evidence>
<proteinExistence type="predicted"/>
<organism evidence="2 3">
    <name type="scientific">Zhenhengia yiwuensis</name>
    <dbReference type="NCBI Taxonomy" id="2763666"/>
    <lineage>
        <taxon>Bacteria</taxon>
        <taxon>Bacillati</taxon>
        <taxon>Bacillota</taxon>
        <taxon>Clostridia</taxon>
        <taxon>Lachnospirales</taxon>
        <taxon>Lachnospiraceae</taxon>
        <taxon>Zhenhengia</taxon>
    </lineage>
</organism>
<feature type="domain" description="DUF4130" evidence="1">
    <location>
        <begin position="84"/>
        <end position="244"/>
    </location>
</feature>
<protein>
    <submittedName>
        <fullName evidence="2">TIGR03915 family putative DNA repair protein</fullName>
    </submittedName>
</protein>
<dbReference type="InterPro" id="IPR025404">
    <property type="entry name" value="DUF4130"/>
</dbReference>
<gene>
    <name evidence="2" type="ORF">H8718_17740</name>
</gene>
<dbReference type="AlphaFoldDB" id="A0A926EJD4"/>
<keyword evidence="3" id="KW-1185">Reference proteome</keyword>
<evidence type="ECO:0000259" key="1">
    <source>
        <dbReference type="Pfam" id="PF13566"/>
    </source>
</evidence>
<dbReference type="Pfam" id="PF13566">
    <property type="entry name" value="DUF4130"/>
    <property type="match status" value="1"/>
</dbReference>
<dbReference type="Proteomes" id="UP000655830">
    <property type="component" value="Unassembled WGS sequence"/>
</dbReference>
<dbReference type="InterPro" id="IPR023875">
    <property type="entry name" value="DNA_repair_put"/>
</dbReference>
<comment type="caution">
    <text evidence="2">The sequence shown here is derived from an EMBL/GenBank/DDBJ whole genome shotgun (WGS) entry which is preliminary data.</text>
</comment>
<dbReference type="RefSeq" id="WP_249334210.1">
    <property type="nucleotide sequence ID" value="NZ_JACRSY010000046.1"/>
</dbReference>